<evidence type="ECO:0000313" key="1">
    <source>
        <dbReference type="EMBL" id="UMO77987.1"/>
    </source>
</evidence>
<evidence type="ECO:0000313" key="2">
    <source>
        <dbReference type="Proteomes" id="UP001057895"/>
    </source>
</evidence>
<reference evidence="1" key="1">
    <citation type="journal article" date="2022" name="Science">
        <title>Prokaryotic innate immunity via pattern recognition of conserved viral proteins.</title>
        <authorList>
            <person name="Gao L."/>
            <person name="Wilkinson M.E."/>
            <person name="Strecker J."/>
            <person name="Makarova K.S."/>
            <person name="Koonin E.V."/>
            <person name="Zhang F."/>
        </authorList>
    </citation>
    <scope>NUCLEOTIDE SEQUENCE</scope>
</reference>
<name>A0A9E7CLV2_9CAUD</name>
<proteinExistence type="predicted"/>
<keyword evidence="2" id="KW-1185">Reference proteome</keyword>
<dbReference type="EMBL" id="OM258170">
    <property type="protein sequence ID" value="UMO77987.1"/>
    <property type="molecule type" value="Genomic_DNA"/>
</dbReference>
<dbReference type="Proteomes" id="UP001057895">
    <property type="component" value="Segment"/>
</dbReference>
<protein>
    <submittedName>
        <fullName evidence="1">Uncharacterized protein</fullName>
    </submittedName>
</protein>
<organism evidence="1 2">
    <name type="scientific">Escherichia phage ZL19</name>
    <dbReference type="NCBI Taxonomy" id="2914037"/>
    <lineage>
        <taxon>Viruses</taxon>
        <taxon>Duplodnaviria</taxon>
        <taxon>Heunggongvirae</taxon>
        <taxon>Uroviricota</taxon>
        <taxon>Caudoviricetes</taxon>
        <taxon>Drexlerviridae</taxon>
        <taxon>Braunvirinae</taxon>
        <taxon>Rtpvirus</taxon>
        <taxon>Rtpvirus ZL19</taxon>
    </lineage>
</organism>
<sequence length="65" mass="7349">MDIAIKNTLNEIAMEIKDARRRVKDIAESCAFCVKQTDDPEAKALFAKLSECKTRKQMSLVLGNF</sequence>
<accession>A0A9E7CLV2</accession>